<dbReference type="Pfam" id="PF03755">
    <property type="entry name" value="YicC-like_N"/>
    <property type="match status" value="1"/>
</dbReference>
<dbReference type="GO" id="GO:0004521">
    <property type="term" value="F:RNA endonuclease activity"/>
    <property type="evidence" value="ECO:0007669"/>
    <property type="project" value="InterPro"/>
</dbReference>
<evidence type="ECO:0000259" key="6">
    <source>
        <dbReference type="Pfam" id="PF03755"/>
    </source>
</evidence>
<keyword evidence="11" id="KW-1185">Reference proteome</keyword>
<evidence type="ECO:0000259" key="7">
    <source>
        <dbReference type="Pfam" id="PF08340"/>
    </source>
</evidence>
<dbReference type="NCBIfam" id="TIGR00255">
    <property type="entry name" value="YicC/YloC family endoribonuclease"/>
    <property type="match status" value="1"/>
</dbReference>
<sequence length="293" mass="31254">MALSGMTGFARVEGALGDWSWAVEARSVNGRNLETRFRGPPGLESLDRAARDGAQARFQRGQLTLGVQARKAEAAAAPQVNVEVLERYLKAGSPYVATGMVGKPSLDGLLALRGVIEVREDDEDAEARAALEAAIAASIHQALDGLKAARLEEGASLSPVLSSLVDRIETLTGLAAAEAEGQPAILKQRFERRMSELLGESASQDRILQEAAALAVKADVREELDRLAGHVAAARTLLSSDGASGRRLDFLSQEFMREANTLCSKSALAALTAHGLELKATIEQFREQVQNVE</sequence>
<dbReference type="AlphaFoldDB" id="A0A2N5CUA8"/>
<evidence type="ECO:0000313" key="11">
    <source>
        <dbReference type="Proteomes" id="UP000281192"/>
    </source>
</evidence>
<dbReference type="InterPro" id="IPR005229">
    <property type="entry name" value="YicC/YloC-like"/>
</dbReference>
<evidence type="ECO:0000256" key="5">
    <source>
        <dbReference type="ARBA" id="ARBA00035648"/>
    </source>
</evidence>
<evidence type="ECO:0000256" key="2">
    <source>
        <dbReference type="ARBA" id="ARBA00022722"/>
    </source>
</evidence>
<dbReference type="InterPro" id="IPR013527">
    <property type="entry name" value="YicC-like_N"/>
</dbReference>
<name>A0A2N5CUA8_9CAUL</name>
<feature type="domain" description="Endoribonuclease YicC-like N-terminal" evidence="6">
    <location>
        <begin position="5"/>
        <end position="157"/>
    </location>
</feature>
<dbReference type="RefSeq" id="WP_101712920.1">
    <property type="nucleotide sequence ID" value="NZ_CP026100.1"/>
</dbReference>
<protein>
    <submittedName>
        <fullName evidence="9">YicC family protein</fullName>
    </submittedName>
</protein>
<evidence type="ECO:0000313" key="10">
    <source>
        <dbReference type="Proteomes" id="UP000234483"/>
    </source>
</evidence>
<evidence type="ECO:0000256" key="4">
    <source>
        <dbReference type="ARBA" id="ARBA00022801"/>
    </source>
</evidence>
<comment type="cofactor">
    <cofactor evidence="1">
        <name>a divalent metal cation</name>
        <dbReference type="ChEBI" id="CHEBI:60240"/>
    </cofactor>
</comment>
<comment type="similarity">
    <text evidence="5">Belongs to the YicC/YloC family.</text>
</comment>
<dbReference type="InterPro" id="IPR013551">
    <property type="entry name" value="YicC-like_C"/>
</dbReference>
<evidence type="ECO:0000313" key="9">
    <source>
        <dbReference type="EMBL" id="PLR16861.1"/>
    </source>
</evidence>
<gene>
    <name evidence="8" type="ORF">C1707_17340</name>
    <name evidence="9" type="ORF">CFHF_10245</name>
</gene>
<proteinExistence type="inferred from homology"/>
<dbReference type="OrthoDB" id="9771229at2"/>
<dbReference type="PANTHER" id="PTHR30636">
    <property type="entry name" value="UPF0701 PROTEIN YICC"/>
    <property type="match status" value="1"/>
</dbReference>
<evidence type="ECO:0000313" key="8">
    <source>
        <dbReference type="EMBL" id="AYV47879.1"/>
    </source>
</evidence>
<dbReference type="KEGG" id="cfh:C1707_17340"/>
<dbReference type="EMBL" id="PJRQ01000019">
    <property type="protein sequence ID" value="PLR16861.1"/>
    <property type="molecule type" value="Genomic_DNA"/>
</dbReference>
<accession>A0A2N5CUA8</accession>
<keyword evidence="2" id="KW-0540">Nuclease</keyword>
<reference evidence="8 11" key="2">
    <citation type="submission" date="2018-01" db="EMBL/GenBank/DDBJ databases">
        <title>Complete genome sequence of Caulobacter flavus RHGG3.</title>
        <authorList>
            <person name="Yang E."/>
        </authorList>
    </citation>
    <scope>NUCLEOTIDE SEQUENCE [LARGE SCALE GENOMIC DNA]</scope>
    <source>
        <strain evidence="8 11">RHGG3</strain>
    </source>
</reference>
<keyword evidence="4" id="KW-0378">Hydrolase</keyword>
<evidence type="ECO:0000256" key="3">
    <source>
        <dbReference type="ARBA" id="ARBA00022759"/>
    </source>
</evidence>
<dbReference type="EMBL" id="CP026100">
    <property type="protein sequence ID" value="AYV47879.1"/>
    <property type="molecule type" value="Genomic_DNA"/>
</dbReference>
<dbReference type="Proteomes" id="UP000281192">
    <property type="component" value="Chromosome"/>
</dbReference>
<dbReference type="Pfam" id="PF08340">
    <property type="entry name" value="YicC-like_C"/>
    <property type="match status" value="1"/>
</dbReference>
<reference evidence="9 10" key="1">
    <citation type="submission" date="2017-12" db="EMBL/GenBank/DDBJ databases">
        <title>The genome sequence of Caulobacter flavus CGMCC1 15093.</title>
        <authorList>
            <person name="Gao J."/>
            <person name="Mao X."/>
            <person name="Sun J."/>
        </authorList>
    </citation>
    <scope>NUCLEOTIDE SEQUENCE [LARGE SCALE GENOMIC DNA]</scope>
    <source>
        <strain evidence="9 10">CGMCC1 15093</strain>
    </source>
</reference>
<evidence type="ECO:0000256" key="1">
    <source>
        <dbReference type="ARBA" id="ARBA00001968"/>
    </source>
</evidence>
<dbReference type="Proteomes" id="UP000234483">
    <property type="component" value="Unassembled WGS sequence"/>
</dbReference>
<feature type="domain" description="Endoribonuclease YicC-like C-terminal" evidence="7">
    <location>
        <begin position="182"/>
        <end position="293"/>
    </location>
</feature>
<organism evidence="9 10">
    <name type="scientific">Caulobacter flavus</name>
    <dbReference type="NCBI Taxonomy" id="1679497"/>
    <lineage>
        <taxon>Bacteria</taxon>
        <taxon>Pseudomonadati</taxon>
        <taxon>Pseudomonadota</taxon>
        <taxon>Alphaproteobacteria</taxon>
        <taxon>Caulobacterales</taxon>
        <taxon>Caulobacteraceae</taxon>
        <taxon>Caulobacter</taxon>
    </lineage>
</organism>
<dbReference type="GO" id="GO:0016787">
    <property type="term" value="F:hydrolase activity"/>
    <property type="evidence" value="ECO:0007669"/>
    <property type="project" value="UniProtKB-KW"/>
</dbReference>
<dbReference type="PANTHER" id="PTHR30636:SF3">
    <property type="entry name" value="UPF0701 PROTEIN YICC"/>
    <property type="match status" value="1"/>
</dbReference>
<keyword evidence="3" id="KW-0255">Endonuclease</keyword>